<sequence>MEHWINKVVVIPNCENKVGIKIGEILVEAGMTVIGFCETNIMLEKLKISNAKYGKIFLYQCDFSNIETMQSAFDKALEIHGGVDVLINIINRENDCLVSNGDLKLIKRITDENLTGTVAWIRLAVGSMLERKSRGHIITIIEQEKPGELRSFVTSTNAAMISVNEILRHEFRYLHANIKSTYIKYCAEDFSVADAKVECVAYMAT</sequence>
<evidence type="ECO:0008006" key="5">
    <source>
        <dbReference type="Google" id="ProtNLM"/>
    </source>
</evidence>
<accession>A0A0L7LDQ5</accession>
<comment type="similarity">
    <text evidence="1">Belongs to the short-chain dehydrogenases/reductases (SDR) family.</text>
</comment>
<dbReference type="Proteomes" id="UP000037510">
    <property type="component" value="Unassembled WGS sequence"/>
</dbReference>
<name>A0A0L7LDQ5_OPEBR</name>
<dbReference type="PANTHER" id="PTHR43115:SF4">
    <property type="entry name" value="DEHYDROGENASE_REDUCTASE SDR FAMILY MEMBER 11"/>
    <property type="match status" value="1"/>
</dbReference>
<dbReference type="GO" id="GO:0016491">
    <property type="term" value="F:oxidoreductase activity"/>
    <property type="evidence" value="ECO:0007669"/>
    <property type="project" value="UniProtKB-KW"/>
</dbReference>
<gene>
    <name evidence="3" type="ORF">OBRU01_10923</name>
</gene>
<organism evidence="3 4">
    <name type="scientific">Operophtera brumata</name>
    <name type="common">Winter moth</name>
    <name type="synonym">Phalaena brumata</name>
    <dbReference type="NCBI Taxonomy" id="104452"/>
    <lineage>
        <taxon>Eukaryota</taxon>
        <taxon>Metazoa</taxon>
        <taxon>Ecdysozoa</taxon>
        <taxon>Arthropoda</taxon>
        <taxon>Hexapoda</taxon>
        <taxon>Insecta</taxon>
        <taxon>Pterygota</taxon>
        <taxon>Neoptera</taxon>
        <taxon>Endopterygota</taxon>
        <taxon>Lepidoptera</taxon>
        <taxon>Glossata</taxon>
        <taxon>Ditrysia</taxon>
        <taxon>Geometroidea</taxon>
        <taxon>Geometridae</taxon>
        <taxon>Larentiinae</taxon>
        <taxon>Operophtera</taxon>
    </lineage>
</organism>
<dbReference type="STRING" id="104452.A0A0L7LDQ5"/>
<evidence type="ECO:0000313" key="3">
    <source>
        <dbReference type="EMBL" id="KOB73321.1"/>
    </source>
</evidence>
<dbReference type="Pfam" id="PF00106">
    <property type="entry name" value="adh_short"/>
    <property type="match status" value="1"/>
</dbReference>
<dbReference type="Gene3D" id="3.40.50.720">
    <property type="entry name" value="NAD(P)-binding Rossmann-like Domain"/>
    <property type="match status" value="1"/>
</dbReference>
<evidence type="ECO:0000256" key="1">
    <source>
        <dbReference type="ARBA" id="ARBA00006484"/>
    </source>
</evidence>
<dbReference type="PANTHER" id="PTHR43115">
    <property type="entry name" value="DEHYDROGENASE/REDUCTASE SDR FAMILY MEMBER 11"/>
    <property type="match status" value="1"/>
</dbReference>
<reference evidence="3 4" key="1">
    <citation type="journal article" date="2015" name="Genome Biol. Evol.">
        <title>The genome of winter moth (Operophtera brumata) provides a genomic perspective on sexual dimorphism and phenology.</title>
        <authorList>
            <person name="Derks M.F."/>
            <person name="Smit S."/>
            <person name="Salis L."/>
            <person name="Schijlen E."/>
            <person name="Bossers A."/>
            <person name="Mateman C."/>
            <person name="Pijl A.S."/>
            <person name="de Ridder D."/>
            <person name="Groenen M.A."/>
            <person name="Visser M.E."/>
            <person name="Megens H.J."/>
        </authorList>
    </citation>
    <scope>NUCLEOTIDE SEQUENCE [LARGE SCALE GENOMIC DNA]</scope>
    <source>
        <strain evidence="3">WM2013NL</strain>
        <tissue evidence="3">Head and thorax</tissue>
    </source>
</reference>
<keyword evidence="4" id="KW-1185">Reference proteome</keyword>
<comment type="caution">
    <text evidence="3">The sequence shown here is derived from an EMBL/GenBank/DDBJ whole genome shotgun (WGS) entry which is preliminary data.</text>
</comment>
<dbReference type="AlphaFoldDB" id="A0A0L7LDQ5"/>
<evidence type="ECO:0000256" key="2">
    <source>
        <dbReference type="ARBA" id="ARBA00023002"/>
    </source>
</evidence>
<dbReference type="EMBL" id="JTDY01001623">
    <property type="protein sequence ID" value="KOB73321.1"/>
    <property type="molecule type" value="Genomic_DNA"/>
</dbReference>
<dbReference type="InterPro" id="IPR036291">
    <property type="entry name" value="NAD(P)-bd_dom_sf"/>
</dbReference>
<proteinExistence type="inferred from homology"/>
<evidence type="ECO:0000313" key="4">
    <source>
        <dbReference type="Proteomes" id="UP000037510"/>
    </source>
</evidence>
<protein>
    <recommendedName>
        <fullName evidence="5">Short-chain dehydrogenase</fullName>
    </recommendedName>
</protein>
<keyword evidence="2" id="KW-0560">Oxidoreductase</keyword>
<dbReference type="InterPro" id="IPR002347">
    <property type="entry name" value="SDR_fam"/>
</dbReference>
<dbReference type="SUPFAM" id="SSF51735">
    <property type="entry name" value="NAD(P)-binding Rossmann-fold domains"/>
    <property type="match status" value="1"/>
</dbReference>